<dbReference type="InterPro" id="IPR021253">
    <property type="entry name" value="ZrgA-like"/>
</dbReference>
<keyword evidence="2" id="KW-0732">Signal</keyword>
<evidence type="ECO:0000256" key="2">
    <source>
        <dbReference type="SAM" id="SignalP"/>
    </source>
</evidence>
<dbReference type="Proteomes" id="UP000243106">
    <property type="component" value="Unassembled WGS sequence"/>
</dbReference>
<keyword evidence="4" id="KW-1185">Reference proteome</keyword>
<dbReference type="RefSeq" id="WP_093016005.1">
    <property type="nucleotide sequence ID" value="NZ_FOXV01000026.1"/>
</dbReference>
<feature type="signal peptide" evidence="2">
    <location>
        <begin position="1"/>
        <end position="19"/>
    </location>
</feature>
<dbReference type="STRING" id="93684.SAMN05421853_1264"/>
<evidence type="ECO:0000313" key="3">
    <source>
        <dbReference type="EMBL" id="SFQ69868.1"/>
    </source>
</evidence>
<organism evidence="3 4">
    <name type="scientific">Roseivivax halotolerans</name>
    <dbReference type="NCBI Taxonomy" id="93684"/>
    <lineage>
        <taxon>Bacteria</taxon>
        <taxon>Pseudomonadati</taxon>
        <taxon>Pseudomonadota</taxon>
        <taxon>Alphaproteobacteria</taxon>
        <taxon>Rhodobacterales</taxon>
        <taxon>Roseobacteraceae</taxon>
        <taxon>Roseivivax</taxon>
    </lineage>
</organism>
<evidence type="ECO:0008006" key="5">
    <source>
        <dbReference type="Google" id="ProtNLM"/>
    </source>
</evidence>
<evidence type="ECO:0000256" key="1">
    <source>
        <dbReference type="SAM" id="MobiDB-lite"/>
    </source>
</evidence>
<feature type="region of interest" description="Disordered" evidence="1">
    <location>
        <begin position="104"/>
        <end position="135"/>
    </location>
</feature>
<reference evidence="4" key="1">
    <citation type="submission" date="2016-10" db="EMBL/GenBank/DDBJ databases">
        <authorList>
            <person name="Varghese N."/>
            <person name="Submissions S."/>
        </authorList>
    </citation>
    <scope>NUCLEOTIDE SEQUENCE [LARGE SCALE GENOMIC DNA]</scope>
    <source>
        <strain evidence="4">JCM 10271</strain>
    </source>
</reference>
<gene>
    <name evidence="3" type="ORF">SAMN05421853_1264</name>
</gene>
<sequence>MTRTLTSLAAICLALPAAAQETRDLGAHEHGVSTVEIAVENGMLEIDILSPGVDIVGFEYEASTPEDKDAVEAAIRQFLDPESIVTLPDAAGCRLTEVLAHLHTGDHDHDEGDHDHDHDHAEGEDHDHAEDESGGHSEFHASYAFACEDEAALTTIGFPFFELFGNAREIDVQYVTASGAGAAELASDAAELTLE</sequence>
<dbReference type="EMBL" id="FOXV01000026">
    <property type="protein sequence ID" value="SFQ69868.1"/>
    <property type="molecule type" value="Genomic_DNA"/>
</dbReference>
<feature type="chain" id="PRO_5017370796" description="Zinc-binding protein" evidence="2">
    <location>
        <begin position="20"/>
        <end position="195"/>
    </location>
</feature>
<accession>A0A1I6AMB4</accession>
<dbReference type="Pfam" id="PF10986">
    <property type="entry name" value="ZrgA"/>
    <property type="match status" value="1"/>
</dbReference>
<evidence type="ECO:0000313" key="4">
    <source>
        <dbReference type="Proteomes" id="UP000243106"/>
    </source>
</evidence>
<dbReference type="AlphaFoldDB" id="A0A1I6AMB4"/>
<name>A0A1I6AMB4_9RHOB</name>
<proteinExistence type="predicted"/>
<protein>
    <recommendedName>
        <fullName evidence="5">Zinc-binding protein</fullName>
    </recommendedName>
</protein>